<reference evidence="6 7" key="1">
    <citation type="journal article" date="2014" name="BMC Genomics">
        <title>Genome sequencing of four Aureobasidium pullulans varieties: biotechnological potential, stress tolerance, and description of new species.</title>
        <authorList>
            <person name="Gostin Ar C."/>
            <person name="Ohm R.A."/>
            <person name="Kogej T."/>
            <person name="Sonjak S."/>
            <person name="Turk M."/>
            <person name="Zajc J."/>
            <person name="Zalar P."/>
            <person name="Grube M."/>
            <person name="Sun H."/>
            <person name="Han J."/>
            <person name="Sharma A."/>
            <person name="Chiniquy J."/>
            <person name="Ngan C.Y."/>
            <person name="Lipzen A."/>
            <person name="Barry K."/>
            <person name="Grigoriev I.V."/>
            <person name="Gunde-Cimerman N."/>
        </authorList>
    </citation>
    <scope>NUCLEOTIDE SEQUENCE [LARGE SCALE GENOMIC DNA]</scope>
    <source>
        <strain evidence="6 7">EXF-150</strain>
    </source>
</reference>
<evidence type="ECO:0000256" key="3">
    <source>
        <dbReference type="ARBA" id="ARBA00023242"/>
    </source>
</evidence>
<organism evidence="6 7">
    <name type="scientific">Aureobasidium pullulans EXF-150</name>
    <dbReference type="NCBI Taxonomy" id="1043002"/>
    <lineage>
        <taxon>Eukaryota</taxon>
        <taxon>Fungi</taxon>
        <taxon>Dikarya</taxon>
        <taxon>Ascomycota</taxon>
        <taxon>Pezizomycotina</taxon>
        <taxon>Dothideomycetes</taxon>
        <taxon>Dothideomycetidae</taxon>
        <taxon>Dothideales</taxon>
        <taxon>Saccotheciaceae</taxon>
        <taxon>Aureobasidium</taxon>
    </lineage>
</organism>
<evidence type="ECO:0000256" key="2">
    <source>
        <dbReference type="ARBA" id="ARBA00022723"/>
    </source>
</evidence>
<protein>
    <recommendedName>
        <fullName evidence="5">Zn(2)-C6 fungal-type domain-containing protein</fullName>
    </recommendedName>
</protein>
<dbReference type="OrthoDB" id="3014581at2759"/>
<dbReference type="CDD" id="cd00067">
    <property type="entry name" value="GAL4"/>
    <property type="match status" value="1"/>
</dbReference>
<dbReference type="PANTHER" id="PTHR31001">
    <property type="entry name" value="UNCHARACTERIZED TRANSCRIPTIONAL REGULATORY PROTEIN"/>
    <property type="match status" value="1"/>
</dbReference>
<dbReference type="CDD" id="cd12148">
    <property type="entry name" value="fungal_TF_MHR"/>
    <property type="match status" value="1"/>
</dbReference>
<keyword evidence="3" id="KW-0539">Nucleus</keyword>
<evidence type="ECO:0000256" key="4">
    <source>
        <dbReference type="SAM" id="MobiDB-lite"/>
    </source>
</evidence>
<dbReference type="GO" id="GO:0006351">
    <property type="term" value="P:DNA-templated transcription"/>
    <property type="evidence" value="ECO:0007669"/>
    <property type="project" value="InterPro"/>
</dbReference>
<dbReference type="GeneID" id="40749633"/>
<dbReference type="GO" id="GO:0005634">
    <property type="term" value="C:nucleus"/>
    <property type="evidence" value="ECO:0007669"/>
    <property type="project" value="UniProtKB-SubCell"/>
</dbReference>
<evidence type="ECO:0000256" key="1">
    <source>
        <dbReference type="ARBA" id="ARBA00004123"/>
    </source>
</evidence>
<dbReference type="InterPro" id="IPR007219">
    <property type="entry name" value="XnlR_reg_dom"/>
</dbReference>
<keyword evidence="2" id="KW-0479">Metal-binding</keyword>
<dbReference type="InterPro" id="IPR036864">
    <property type="entry name" value="Zn2-C6_fun-type_DNA-bd_sf"/>
</dbReference>
<sequence>MKRSAPATDTNEEPQATRRRQEPISCQVCRKKKLKCSRTMPCSNCVSRGLECQPPDVIHWSPGQDRSSSVAATNTDTSVLARVLERLQRLENIVLKSDDSTRNHVNDNTGAGAPSPLTTHEDVVQNELFHSIARSDASSLINSRHTEDEFKNTEISSSRPSNTIDGEQNFLFTTGGVSEITFDLNLKAPVLTKISVSGSRVIRRICLPEQKQAHVLFKTYASSIGSWYHIYHRHTVEALLDKVYHQIASGQRPNLAHVALLLSMFAGGAYFQAFAAETLFADPKEANQLALSWTHNTLDILDHVERASMPTSIEQLQATIIMSLMIQNFEGLSKKYWLLQSTSITLARDLSIHFLDHPARARSKNVIENEVKRRIWCFLATTDWLLGSMPSPQEGTYTINPRHCLVNRPMNVDDDDLARGGDIQNKPMSEPTEMSYFLIRTDGGEMCRGFADLVHPLASGVNNVDYDEIIALENQTAKLVNDMPFYFQLDEESRRRTEPYLSKYPQLATQRYLLQQGLHCHRSRIHRPFLIRGSMDARFKFSREACLESVRKSLEIRRLLNQEKRGMVLPIARLNFVLYHVFMAALTLALDMCFNKSTSEAEDLSRRTELKEACMMLQESCTEMPAADRFLGPLMELLRKHKIQLQDAGSQNPYLTPSESAGTPNVQAGAMSLAAHDQDTATQVQSQQSNTDWTSSLAPELDFDGLWEEFINVVPDSNASGWDDLLADFNHASLFLGV</sequence>
<proteinExistence type="predicted"/>
<dbReference type="GO" id="GO:0000981">
    <property type="term" value="F:DNA-binding transcription factor activity, RNA polymerase II-specific"/>
    <property type="evidence" value="ECO:0007669"/>
    <property type="project" value="InterPro"/>
</dbReference>
<dbReference type="RefSeq" id="XP_029756068.1">
    <property type="nucleotide sequence ID" value="XM_029907327.1"/>
</dbReference>
<dbReference type="Proteomes" id="UP000030706">
    <property type="component" value="Unassembled WGS sequence"/>
</dbReference>
<name>A0A074XYV0_AURPU</name>
<feature type="domain" description="Zn(2)-C6 fungal-type" evidence="5">
    <location>
        <begin position="25"/>
        <end position="52"/>
    </location>
</feature>
<dbReference type="SMART" id="SM00066">
    <property type="entry name" value="GAL4"/>
    <property type="match status" value="1"/>
</dbReference>
<dbReference type="PROSITE" id="PS50048">
    <property type="entry name" value="ZN2_CY6_FUNGAL_2"/>
    <property type="match status" value="1"/>
</dbReference>
<dbReference type="PANTHER" id="PTHR31001:SF90">
    <property type="entry name" value="CENTROMERE DNA-BINDING PROTEIN COMPLEX CBF3 SUBUNIT B"/>
    <property type="match status" value="1"/>
</dbReference>
<dbReference type="InterPro" id="IPR050613">
    <property type="entry name" value="Sec_Metabolite_Reg"/>
</dbReference>
<dbReference type="InterPro" id="IPR001138">
    <property type="entry name" value="Zn2Cys6_DnaBD"/>
</dbReference>
<dbReference type="GO" id="GO:0008270">
    <property type="term" value="F:zinc ion binding"/>
    <property type="evidence" value="ECO:0007669"/>
    <property type="project" value="InterPro"/>
</dbReference>
<dbReference type="PROSITE" id="PS00463">
    <property type="entry name" value="ZN2_CY6_FUNGAL_1"/>
    <property type="match status" value="1"/>
</dbReference>
<dbReference type="SUPFAM" id="SSF57701">
    <property type="entry name" value="Zn2/Cys6 DNA-binding domain"/>
    <property type="match status" value="1"/>
</dbReference>
<evidence type="ECO:0000313" key="6">
    <source>
        <dbReference type="EMBL" id="KEQ79881.1"/>
    </source>
</evidence>
<keyword evidence="7" id="KW-1185">Reference proteome</keyword>
<dbReference type="STRING" id="1043002.A0A074XYV0"/>
<gene>
    <name evidence="6" type="ORF">M438DRAFT_359302</name>
</gene>
<dbReference type="Pfam" id="PF00172">
    <property type="entry name" value="Zn_clus"/>
    <property type="match status" value="1"/>
</dbReference>
<dbReference type="GO" id="GO:0003677">
    <property type="term" value="F:DNA binding"/>
    <property type="evidence" value="ECO:0007669"/>
    <property type="project" value="InterPro"/>
</dbReference>
<dbReference type="EMBL" id="KL585002">
    <property type="protein sequence ID" value="KEQ79881.1"/>
    <property type="molecule type" value="Genomic_DNA"/>
</dbReference>
<evidence type="ECO:0000313" key="7">
    <source>
        <dbReference type="Proteomes" id="UP000030706"/>
    </source>
</evidence>
<comment type="subcellular location">
    <subcellularLocation>
        <location evidence="1">Nucleus</location>
    </subcellularLocation>
</comment>
<accession>A0A074XYV0</accession>
<evidence type="ECO:0000259" key="5">
    <source>
        <dbReference type="PROSITE" id="PS50048"/>
    </source>
</evidence>
<dbReference type="HOGENOM" id="CLU_013260_0_0_1"/>
<feature type="region of interest" description="Disordered" evidence="4">
    <location>
        <begin position="1"/>
        <end position="22"/>
    </location>
</feature>
<dbReference type="AlphaFoldDB" id="A0A074XYV0"/>
<dbReference type="Pfam" id="PF04082">
    <property type="entry name" value="Fungal_trans"/>
    <property type="match status" value="1"/>
</dbReference>
<dbReference type="Gene3D" id="4.10.240.10">
    <property type="entry name" value="Zn(2)-C6 fungal-type DNA-binding domain"/>
    <property type="match status" value="1"/>
</dbReference>